<protein>
    <recommendedName>
        <fullName evidence="1">Protein kinase domain-containing protein</fullName>
    </recommendedName>
</protein>
<evidence type="ECO:0000313" key="3">
    <source>
        <dbReference type="Proteomes" id="UP000027265"/>
    </source>
</evidence>
<dbReference type="STRING" id="933084.A0A067PBP0"/>
<evidence type="ECO:0000313" key="2">
    <source>
        <dbReference type="EMBL" id="KDQ52338.1"/>
    </source>
</evidence>
<proteinExistence type="predicted"/>
<name>A0A067PBP0_9AGAM</name>
<dbReference type="Gene3D" id="1.10.510.10">
    <property type="entry name" value="Transferase(Phosphotransferase) domain 1"/>
    <property type="match status" value="1"/>
</dbReference>
<dbReference type="PROSITE" id="PS50011">
    <property type="entry name" value="PROTEIN_KINASE_DOM"/>
    <property type="match status" value="1"/>
</dbReference>
<feature type="non-terminal residue" evidence="2">
    <location>
        <position position="1"/>
    </location>
</feature>
<accession>A0A067PBP0</accession>
<dbReference type="GO" id="GO:0004672">
    <property type="term" value="F:protein kinase activity"/>
    <property type="evidence" value="ECO:0007669"/>
    <property type="project" value="InterPro"/>
</dbReference>
<dbReference type="GO" id="GO:0005524">
    <property type="term" value="F:ATP binding"/>
    <property type="evidence" value="ECO:0007669"/>
    <property type="project" value="InterPro"/>
</dbReference>
<dbReference type="AlphaFoldDB" id="A0A067PBP0"/>
<organism evidence="2 3">
    <name type="scientific">Jaapia argillacea MUCL 33604</name>
    <dbReference type="NCBI Taxonomy" id="933084"/>
    <lineage>
        <taxon>Eukaryota</taxon>
        <taxon>Fungi</taxon>
        <taxon>Dikarya</taxon>
        <taxon>Basidiomycota</taxon>
        <taxon>Agaricomycotina</taxon>
        <taxon>Agaricomycetes</taxon>
        <taxon>Agaricomycetidae</taxon>
        <taxon>Jaapiales</taxon>
        <taxon>Jaapiaceae</taxon>
        <taxon>Jaapia</taxon>
    </lineage>
</organism>
<dbReference type="InterPro" id="IPR011009">
    <property type="entry name" value="Kinase-like_dom_sf"/>
</dbReference>
<dbReference type="InParanoid" id="A0A067PBP0"/>
<feature type="domain" description="Protein kinase" evidence="1">
    <location>
        <begin position="1"/>
        <end position="119"/>
    </location>
</feature>
<feature type="non-terminal residue" evidence="2">
    <location>
        <position position="119"/>
    </location>
</feature>
<dbReference type="OrthoDB" id="2521594at2759"/>
<evidence type="ECO:0000259" key="1">
    <source>
        <dbReference type="PROSITE" id="PS50011"/>
    </source>
</evidence>
<gene>
    <name evidence="2" type="ORF">JAAARDRAFT_102523</name>
</gene>
<keyword evidence="3" id="KW-1185">Reference proteome</keyword>
<dbReference type="HOGENOM" id="CLU_2066978_0_0_1"/>
<dbReference type="EMBL" id="KL197740">
    <property type="protein sequence ID" value="KDQ52338.1"/>
    <property type="molecule type" value="Genomic_DNA"/>
</dbReference>
<reference evidence="3" key="1">
    <citation type="journal article" date="2014" name="Proc. Natl. Acad. Sci. U.S.A.">
        <title>Extensive sampling of basidiomycete genomes demonstrates inadequacy of the white-rot/brown-rot paradigm for wood decay fungi.</title>
        <authorList>
            <person name="Riley R."/>
            <person name="Salamov A.A."/>
            <person name="Brown D.W."/>
            <person name="Nagy L.G."/>
            <person name="Floudas D."/>
            <person name="Held B.W."/>
            <person name="Levasseur A."/>
            <person name="Lombard V."/>
            <person name="Morin E."/>
            <person name="Otillar R."/>
            <person name="Lindquist E.A."/>
            <person name="Sun H."/>
            <person name="LaButti K.M."/>
            <person name="Schmutz J."/>
            <person name="Jabbour D."/>
            <person name="Luo H."/>
            <person name="Baker S.E."/>
            <person name="Pisabarro A.G."/>
            <person name="Walton J.D."/>
            <person name="Blanchette R.A."/>
            <person name="Henrissat B."/>
            <person name="Martin F."/>
            <person name="Cullen D."/>
            <person name="Hibbett D.S."/>
            <person name="Grigoriev I.V."/>
        </authorList>
    </citation>
    <scope>NUCLEOTIDE SEQUENCE [LARGE SCALE GENOMIC DNA]</scope>
    <source>
        <strain evidence="3">MUCL 33604</strain>
    </source>
</reference>
<dbReference type="SUPFAM" id="SSF56112">
    <property type="entry name" value="Protein kinase-like (PK-like)"/>
    <property type="match status" value="1"/>
</dbReference>
<dbReference type="Proteomes" id="UP000027265">
    <property type="component" value="Unassembled WGS sequence"/>
</dbReference>
<dbReference type="InterPro" id="IPR000719">
    <property type="entry name" value="Prot_kinase_dom"/>
</dbReference>
<sequence length="119" mass="13623">RFHNEKRAYEHLLHFGVCAKGFVPQCYGWFTLPDFEGVSWLHPFVSDSKAPNAILIQYFEGAVKLDVENITVDLAEQALTAMSHIHDARVLHYDTYPRNHLVLPNGRIAIIDFDAALTW</sequence>